<dbReference type="PANTHER" id="PTHR39087:SF2">
    <property type="entry name" value="UPF0104 MEMBRANE PROTEIN MJ1595"/>
    <property type="match status" value="1"/>
</dbReference>
<evidence type="ECO:0000256" key="2">
    <source>
        <dbReference type="ARBA" id="ARBA00022475"/>
    </source>
</evidence>
<evidence type="ECO:0000313" key="7">
    <source>
        <dbReference type="EMBL" id="MBM9509855.1"/>
    </source>
</evidence>
<evidence type="ECO:0000256" key="6">
    <source>
        <dbReference type="SAM" id="Phobius"/>
    </source>
</evidence>
<feature type="transmembrane region" description="Helical" evidence="6">
    <location>
        <begin position="223"/>
        <end position="243"/>
    </location>
</feature>
<name>A0ABS2U5U7_9ACTN</name>
<keyword evidence="3 6" id="KW-0812">Transmembrane</keyword>
<keyword evidence="2" id="KW-1003">Cell membrane</keyword>
<protein>
    <submittedName>
        <fullName evidence="7">Flippase-like domain-containing protein</fullName>
    </submittedName>
</protein>
<evidence type="ECO:0000256" key="3">
    <source>
        <dbReference type="ARBA" id="ARBA00022692"/>
    </source>
</evidence>
<dbReference type="RefSeq" id="WP_205363360.1">
    <property type="nucleotide sequence ID" value="NZ_JADKYB010000029.1"/>
</dbReference>
<evidence type="ECO:0000256" key="1">
    <source>
        <dbReference type="ARBA" id="ARBA00004651"/>
    </source>
</evidence>
<feature type="transmembrane region" description="Helical" evidence="6">
    <location>
        <begin position="22"/>
        <end position="41"/>
    </location>
</feature>
<comment type="caution">
    <text evidence="7">The sequence shown here is derived from an EMBL/GenBank/DDBJ whole genome shotgun (WGS) entry which is preliminary data.</text>
</comment>
<organism evidence="7 8">
    <name type="scientific">Actinacidiphila acididurans</name>
    <dbReference type="NCBI Taxonomy" id="2784346"/>
    <lineage>
        <taxon>Bacteria</taxon>
        <taxon>Bacillati</taxon>
        <taxon>Actinomycetota</taxon>
        <taxon>Actinomycetes</taxon>
        <taxon>Kitasatosporales</taxon>
        <taxon>Streptomycetaceae</taxon>
        <taxon>Actinacidiphila</taxon>
    </lineage>
</organism>
<sequence length="329" mass="33828">MSTAETPPRPGPAWQRSALRRLPWRTIICLVPLAGVAIWAFGHWPTITSGGHDLWAANRYWLFAALLATAFGWVANAVARQGTILEPLPPCRLLATQFAATAASQLAPAGVGAGAVNLRFLRGCGVPLLRTSAAIALYSIAESVGRVTLLAVLLIAFPHALHLHGIAPGRTTLLFLAAATAIALVAAVLTLALVRPLRRIIRDFLAAARTDVRSLHMRPARALALWGGSLAFPATQAAGLIAVSRALSLPVPAGHVAVAYLAATCVAAGIPAPGGVGSVDAALGLALVAAGAPATTATSAVLGFRIISAWLPLLPAALVLAALVRRKVV</sequence>
<dbReference type="Proteomes" id="UP000749040">
    <property type="component" value="Unassembled WGS sequence"/>
</dbReference>
<keyword evidence="4 6" id="KW-1133">Transmembrane helix</keyword>
<accession>A0ABS2U5U7</accession>
<dbReference type="Pfam" id="PF03706">
    <property type="entry name" value="LPG_synthase_TM"/>
    <property type="match status" value="1"/>
</dbReference>
<reference evidence="7 8" key="1">
    <citation type="submission" date="2021-01" db="EMBL/GenBank/DDBJ databases">
        <title>Streptomyces acididurans sp. nov., isolated from a peat swamp forest soil.</title>
        <authorList>
            <person name="Chantavorakit T."/>
            <person name="Duangmal K."/>
        </authorList>
    </citation>
    <scope>NUCLEOTIDE SEQUENCE [LARGE SCALE GENOMIC DNA]</scope>
    <source>
        <strain evidence="7 8">KK5PA1</strain>
    </source>
</reference>
<evidence type="ECO:0000256" key="5">
    <source>
        <dbReference type="ARBA" id="ARBA00023136"/>
    </source>
</evidence>
<evidence type="ECO:0000256" key="4">
    <source>
        <dbReference type="ARBA" id="ARBA00022989"/>
    </source>
</evidence>
<dbReference type="PANTHER" id="PTHR39087">
    <property type="entry name" value="UPF0104 MEMBRANE PROTEIN MJ1595"/>
    <property type="match status" value="1"/>
</dbReference>
<keyword evidence="5 6" id="KW-0472">Membrane</keyword>
<comment type="subcellular location">
    <subcellularLocation>
        <location evidence="1">Cell membrane</location>
        <topology evidence="1">Multi-pass membrane protein</topology>
    </subcellularLocation>
</comment>
<gene>
    <name evidence="7" type="ORF">ITX44_35950</name>
</gene>
<dbReference type="EMBL" id="JADKYB010000029">
    <property type="protein sequence ID" value="MBM9509855.1"/>
    <property type="molecule type" value="Genomic_DNA"/>
</dbReference>
<feature type="transmembrane region" description="Helical" evidence="6">
    <location>
        <begin position="307"/>
        <end position="324"/>
    </location>
</feature>
<feature type="transmembrane region" description="Helical" evidence="6">
    <location>
        <begin position="173"/>
        <end position="194"/>
    </location>
</feature>
<feature type="transmembrane region" description="Helical" evidence="6">
    <location>
        <begin position="282"/>
        <end position="301"/>
    </location>
</feature>
<proteinExistence type="predicted"/>
<evidence type="ECO:0000313" key="8">
    <source>
        <dbReference type="Proteomes" id="UP000749040"/>
    </source>
</evidence>
<keyword evidence="8" id="KW-1185">Reference proteome</keyword>
<feature type="transmembrane region" description="Helical" evidence="6">
    <location>
        <begin position="61"/>
        <end position="79"/>
    </location>
</feature>
<feature type="transmembrane region" description="Helical" evidence="6">
    <location>
        <begin position="249"/>
        <end position="270"/>
    </location>
</feature>
<dbReference type="InterPro" id="IPR022791">
    <property type="entry name" value="L-PG_synthase/AglD"/>
</dbReference>